<dbReference type="Gene3D" id="2.40.160.210">
    <property type="entry name" value="Acyl-CoA thioesterase, double hotdog domain"/>
    <property type="match status" value="1"/>
</dbReference>
<evidence type="ECO:0008006" key="5">
    <source>
        <dbReference type="Google" id="ProtNLM"/>
    </source>
</evidence>
<dbReference type="Proteomes" id="UP000562492">
    <property type="component" value="Unassembled WGS sequence"/>
</dbReference>
<dbReference type="SUPFAM" id="SSF54637">
    <property type="entry name" value="Thioesterase/thiol ester dehydrase-isomerase"/>
    <property type="match status" value="2"/>
</dbReference>
<dbReference type="EMBL" id="JACHKZ010000003">
    <property type="protein sequence ID" value="MBB6576822.1"/>
    <property type="molecule type" value="Genomic_DNA"/>
</dbReference>
<protein>
    <recommendedName>
        <fullName evidence="5">Thioesterase family protein</fullName>
    </recommendedName>
</protein>
<name>A0ABR6RCE0_9BURK</name>
<organism evidence="3 4">
    <name type="scientific">Comamonas odontotermitis</name>
    <dbReference type="NCBI Taxonomy" id="379895"/>
    <lineage>
        <taxon>Bacteria</taxon>
        <taxon>Pseudomonadati</taxon>
        <taxon>Pseudomonadota</taxon>
        <taxon>Betaproteobacteria</taxon>
        <taxon>Burkholderiales</taxon>
        <taxon>Comamonadaceae</taxon>
        <taxon>Comamonas</taxon>
    </lineage>
</organism>
<dbReference type="InterPro" id="IPR042171">
    <property type="entry name" value="Acyl-CoA_hotdog"/>
</dbReference>
<evidence type="ECO:0000313" key="4">
    <source>
        <dbReference type="Proteomes" id="UP000562492"/>
    </source>
</evidence>
<dbReference type="InterPro" id="IPR049450">
    <property type="entry name" value="ACOT8-like_C"/>
</dbReference>
<proteinExistence type="predicted"/>
<feature type="domain" description="Acyl-CoA thioesterase-like C-terminal" evidence="2">
    <location>
        <begin position="144"/>
        <end position="277"/>
    </location>
</feature>
<evidence type="ECO:0000259" key="1">
    <source>
        <dbReference type="Pfam" id="PF13622"/>
    </source>
</evidence>
<evidence type="ECO:0000313" key="3">
    <source>
        <dbReference type="EMBL" id="MBB6576822.1"/>
    </source>
</evidence>
<dbReference type="InterPro" id="IPR049449">
    <property type="entry name" value="TesB_ACOT8-like_N"/>
</dbReference>
<evidence type="ECO:0000259" key="2">
    <source>
        <dbReference type="Pfam" id="PF20789"/>
    </source>
</evidence>
<keyword evidence="4" id="KW-1185">Reference proteome</keyword>
<dbReference type="Pfam" id="PF13622">
    <property type="entry name" value="4HBT_3"/>
    <property type="match status" value="1"/>
</dbReference>
<sequence>MSNLFTSVGDHPFDRAMAMEPAGANQFATRASKDYWNMVGPYGGITAAQMAQAVLQHPDRLGELVAITVNFAGAVGEGEVVIEAIPARTNRSTQHWIITMREKDAQGHWSTTTTATAMTALARKTWSDDECAMPQVPPSGEVARYVTDFRVEWLSRYNVRPLLGSYPEQWDGAISPSLTRMWVSDEPPRPLDVQALTALCDVFFPRIWLRRAKRVPIGTVTFSVYFHASEDELRQVGSEPVLAQAQGQGFRDGFFDQTAQIWAPGGTLLATSHQLVYYKE</sequence>
<accession>A0ABR6RCE0</accession>
<feature type="domain" description="Acyl-CoA thioesterase-like N-terminal HotDog" evidence="1">
    <location>
        <begin position="34"/>
        <end position="118"/>
    </location>
</feature>
<comment type="caution">
    <text evidence="3">The sequence shown here is derived from an EMBL/GenBank/DDBJ whole genome shotgun (WGS) entry which is preliminary data.</text>
</comment>
<reference evidence="3 4" key="1">
    <citation type="submission" date="2020-08" db="EMBL/GenBank/DDBJ databases">
        <title>Functional genomics of gut bacteria from endangered species of beetles.</title>
        <authorList>
            <person name="Carlos-Shanley C."/>
        </authorList>
    </citation>
    <scope>NUCLEOTIDE SEQUENCE [LARGE SCALE GENOMIC DNA]</scope>
    <source>
        <strain evidence="3 4">S00124</strain>
    </source>
</reference>
<dbReference type="RefSeq" id="WP_184705652.1">
    <property type="nucleotide sequence ID" value="NZ_JACHKZ010000003.1"/>
</dbReference>
<dbReference type="Pfam" id="PF20789">
    <property type="entry name" value="4HBT_3C"/>
    <property type="match status" value="1"/>
</dbReference>
<dbReference type="InterPro" id="IPR029069">
    <property type="entry name" value="HotDog_dom_sf"/>
</dbReference>
<gene>
    <name evidence="3" type="ORF">HNP33_000870</name>
</gene>